<feature type="region of interest" description="Disordered" evidence="2">
    <location>
        <begin position="333"/>
        <end position="352"/>
    </location>
</feature>
<dbReference type="Proteomes" id="UP001595974">
    <property type="component" value="Unassembled WGS sequence"/>
</dbReference>
<evidence type="ECO:0000256" key="1">
    <source>
        <dbReference type="ARBA" id="ARBA00006295"/>
    </source>
</evidence>
<dbReference type="NCBIfam" id="TIGR00180">
    <property type="entry name" value="parB_part"/>
    <property type="match status" value="1"/>
</dbReference>
<dbReference type="Gene3D" id="3.90.1530.10">
    <property type="entry name" value="Conserved hypothetical protein from pyrococcus furiosus pfu- 392566-001, ParB domain"/>
    <property type="match status" value="1"/>
</dbReference>
<name>A0ABW1AUR3_9RHOO</name>
<dbReference type="SMART" id="SM00470">
    <property type="entry name" value="ParB"/>
    <property type="match status" value="1"/>
</dbReference>
<dbReference type="EMBL" id="JBHSOG010000068">
    <property type="protein sequence ID" value="MFC5771015.1"/>
    <property type="molecule type" value="Genomic_DNA"/>
</dbReference>
<evidence type="ECO:0000259" key="3">
    <source>
        <dbReference type="SMART" id="SM00470"/>
    </source>
</evidence>
<comment type="caution">
    <text evidence="4">The sequence shown here is derived from an EMBL/GenBank/DDBJ whole genome shotgun (WGS) entry which is preliminary data.</text>
</comment>
<dbReference type="InterPro" id="IPR036086">
    <property type="entry name" value="ParB/Sulfiredoxin_sf"/>
</dbReference>
<sequence>MTKRAPYKISGLIKSGAVVPSTSPHAEPEEFAVISHQPIVPEEAIGQIVPPLKVTSALPPKAVPISTNGSGRNLMMIDVRLIDPNPLAPREVYTPEMIRDRAEALRTQGQHDPIHVIPNPDQDGRFIIADGWTRVQSCLEHKVLEELLAEVHDNLTLEESAWFGYQQNEEREQHCDLDRALFYEKLIAAGETSADVARRAGVSRSQMTFYRAFSKLPPDVVEIIKGAPTRFGANAAYQLSKVADKVGLRQAVRLAVKFAEENHTHAWLVNQTQALLEPKTSKTPTASKQVRYKNGYYKRRGDAFEVNISVEPSKRVKFAMALEELLATVAEEFNEDDTSMGSAPAENEEARD</sequence>
<dbReference type="PANTHER" id="PTHR33375:SF1">
    <property type="entry name" value="CHROMOSOME-PARTITIONING PROTEIN PARB-RELATED"/>
    <property type="match status" value="1"/>
</dbReference>
<dbReference type="PANTHER" id="PTHR33375">
    <property type="entry name" value="CHROMOSOME-PARTITIONING PROTEIN PARB-RELATED"/>
    <property type="match status" value="1"/>
</dbReference>
<proteinExistence type="inferred from homology"/>
<keyword evidence="5" id="KW-1185">Reference proteome</keyword>
<dbReference type="InterPro" id="IPR003115">
    <property type="entry name" value="ParB_N"/>
</dbReference>
<dbReference type="RefSeq" id="WP_096453063.1">
    <property type="nucleotide sequence ID" value="NZ_JBHSOG010000068.1"/>
</dbReference>
<dbReference type="InterPro" id="IPR004437">
    <property type="entry name" value="ParB/RepB/Spo0J"/>
</dbReference>
<reference evidence="5" key="1">
    <citation type="journal article" date="2019" name="Int. J. Syst. Evol. Microbiol.">
        <title>The Global Catalogue of Microorganisms (GCM) 10K type strain sequencing project: providing services to taxonomists for standard genome sequencing and annotation.</title>
        <authorList>
            <consortium name="The Broad Institute Genomics Platform"/>
            <consortium name="The Broad Institute Genome Sequencing Center for Infectious Disease"/>
            <person name="Wu L."/>
            <person name="Ma J."/>
        </authorList>
    </citation>
    <scope>NUCLEOTIDE SEQUENCE [LARGE SCALE GENOMIC DNA]</scope>
    <source>
        <strain evidence="5">SHR3</strain>
    </source>
</reference>
<evidence type="ECO:0000313" key="4">
    <source>
        <dbReference type="EMBL" id="MFC5771015.1"/>
    </source>
</evidence>
<accession>A0ABW1AUR3</accession>
<feature type="domain" description="ParB-like N-terminal" evidence="3">
    <location>
        <begin position="75"/>
        <end position="169"/>
    </location>
</feature>
<evidence type="ECO:0000313" key="5">
    <source>
        <dbReference type="Proteomes" id="UP001595974"/>
    </source>
</evidence>
<gene>
    <name evidence="4" type="ORF">ACFPTN_16670</name>
</gene>
<dbReference type="Pfam" id="PF02195">
    <property type="entry name" value="ParB_N"/>
    <property type="match status" value="1"/>
</dbReference>
<protein>
    <submittedName>
        <fullName evidence="4">ParB/RepB/Spo0J family partition protein</fullName>
    </submittedName>
</protein>
<dbReference type="SUPFAM" id="SSF110849">
    <property type="entry name" value="ParB/Sulfiredoxin"/>
    <property type="match status" value="1"/>
</dbReference>
<organism evidence="4 5">
    <name type="scientific">Thauera sinica</name>
    <dbReference type="NCBI Taxonomy" id="2665146"/>
    <lineage>
        <taxon>Bacteria</taxon>
        <taxon>Pseudomonadati</taxon>
        <taxon>Pseudomonadota</taxon>
        <taxon>Betaproteobacteria</taxon>
        <taxon>Rhodocyclales</taxon>
        <taxon>Zoogloeaceae</taxon>
        <taxon>Thauera</taxon>
    </lineage>
</organism>
<comment type="similarity">
    <text evidence="1">Belongs to the ParB family.</text>
</comment>
<dbReference type="Gene3D" id="1.10.10.2830">
    <property type="match status" value="1"/>
</dbReference>
<evidence type="ECO:0000256" key="2">
    <source>
        <dbReference type="SAM" id="MobiDB-lite"/>
    </source>
</evidence>
<dbReference type="SUPFAM" id="SSF109709">
    <property type="entry name" value="KorB DNA-binding domain-like"/>
    <property type="match status" value="1"/>
</dbReference>
<dbReference type="InterPro" id="IPR050336">
    <property type="entry name" value="Chromosome_partition/occlusion"/>
</dbReference>